<name>A0ABW7PG32_9ACTN</name>
<protein>
    <submittedName>
        <fullName evidence="2">DUF6003 family protein</fullName>
    </submittedName>
</protein>
<dbReference type="EMBL" id="JBBDHD010000051">
    <property type="protein sequence ID" value="MFH7597364.1"/>
    <property type="molecule type" value="Genomic_DNA"/>
</dbReference>
<evidence type="ECO:0000256" key="1">
    <source>
        <dbReference type="SAM" id="MobiDB-lite"/>
    </source>
</evidence>
<keyword evidence="3" id="KW-1185">Reference proteome</keyword>
<accession>A0ABW7PG32</accession>
<dbReference type="Proteomes" id="UP001610631">
    <property type="component" value="Unassembled WGS sequence"/>
</dbReference>
<comment type="caution">
    <text evidence="2">The sequence shown here is derived from an EMBL/GenBank/DDBJ whole genome shotgun (WGS) entry which is preliminary data.</text>
</comment>
<dbReference type="InterPro" id="IPR046045">
    <property type="entry name" value="DUF6003"/>
</dbReference>
<dbReference type="RefSeq" id="WP_395511143.1">
    <property type="nucleotide sequence ID" value="NZ_JBBDHD010000051.1"/>
</dbReference>
<evidence type="ECO:0000313" key="3">
    <source>
        <dbReference type="Proteomes" id="UP001610631"/>
    </source>
</evidence>
<sequence>MTDDAYLFLLDDPEPMLGAPVTAVGDLACLETPAVRAWLDAHGVTAASPGVRLLPPEGTGAIPSGSEKLPVPLGDEELNRLRHALTPPGALARVEEELLAYRDCAGERDALLARATAAGVPQHRIVELTGEDARTVASAAAQGQGPTSAGSATAVTRGES</sequence>
<evidence type="ECO:0000313" key="2">
    <source>
        <dbReference type="EMBL" id="MFH7597364.1"/>
    </source>
</evidence>
<dbReference type="Pfam" id="PF19466">
    <property type="entry name" value="DUF6003"/>
    <property type="match status" value="1"/>
</dbReference>
<feature type="compositionally biased region" description="Polar residues" evidence="1">
    <location>
        <begin position="144"/>
        <end position="154"/>
    </location>
</feature>
<organism evidence="2 3">
    <name type="scientific">Streptomyces racemochromogenes</name>
    <dbReference type="NCBI Taxonomy" id="67353"/>
    <lineage>
        <taxon>Bacteria</taxon>
        <taxon>Bacillati</taxon>
        <taxon>Actinomycetota</taxon>
        <taxon>Actinomycetes</taxon>
        <taxon>Kitasatosporales</taxon>
        <taxon>Streptomycetaceae</taxon>
        <taxon>Streptomyces</taxon>
    </lineage>
</organism>
<gene>
    <name evidence="2" type="ORF">WDV06_20005</name>
</gene>
<proteinExistence type="predicted"/>
<reference evidence="2 3" key="1">
    <citation type="submission" date="2024-03" db="EMBL/GenBank/DDBJ databases">
        <title>Whole genome sequencing of Streptomyces racemochromogenes, to identify antimicrobial biosynthetic gene clusters.</title>
        <authorList>
            <person name="Suryawanshi P."/>
            <person name="Krishnaraj P.U."/>
            <person name="Arun Y.P."/>
            <person name="Suryawanshi M.P."/>
            <person name="Rakshit O."/>
        </authorList>
    </citation>
    <scope>NUCLEOTIDE SEQUENCE [LARGE SCALE GENOMIC DNA]</scope>
    <source>
        <strain evidence="2 3">AUDT626</strain>
    </source>
</reference>
<feature type="region of interest" description="Disordered" evidence="1">
    <location>
        <begin position="138"/>
        <end position="160"/>
    </location>
</feature>